<dbReference type="SUPFAM" id="SSF82771">
    <property type="entry name" value="GIY-YIG endonuclease"/>
    <property type="match status" value="1"/>
</dbReference>
<evidence type="ECO:0000313" key="3">
    <source>
        <dbReference type="Proteomes" id="UP001556196"/>
    </source>
</evidence>
<dbReference type="PROSITE" id="PS50164">
    <property type="entry name" value="GIY_YIG"/>
    <property type="match status" value="1"/>
</dbReference>
<name>A0ABV3R1A5_9HYPH</name>
<feature type="domain" description="GIY-YIG" evidence="1">
    <location>
        <begin position="35"/>
        <end position="140"/>
    </location>
</feature>
<accession>A0ABV3R1A5</accession>
<dbReference type="InterPro" id="IPR000305">
    <property type="entry name" value="GIY-YIG_endonuc"/>
</dbReference>
<gene>
    <name evidence="2" type="ORF">ABUE31_13625</name>
</gene>
<dbReference type="Pfam" id="PF01541">
    <property type="entry name" value="GIY-YIG"/>
    <property type="match status" value="1"/>
</dbReference>
<dbReference type="Proteomes" id="UP001556196">
    <property type="component" value="Unassembled WGS sequence"/>
</dbReference>
<protein>
    <submittedName>
        <fullName evidence="2">GIY-YIG nuclease family protein</fullName>
    </submittedName>
</protein>
<sequence length="156" mass="17831">MHEEFLRFTDNLASKFEALVGQTPATNGVLPASFRGSGVYLFSENGKRLYVGRTRDVRKRYGEHTRPSSGDKKAPFAFKLARHATGFITSNYRPGEMSRAGLMLNRVFALAFSESLERVRNMEFRFIEEVDPTRQCLLEIYVSVVCRTPYNDFNTT</sequence>
<dbReference type="EMBL" id="JBFOCI010000003">
    <property type="protein sequence ID" value="MEW9807026.1"/>
    <property type="molecule type" value="Genomic_DNA"/>
</dbReference>
<dbReference type="RefSeq" id="WP_367724147.1">
    <property type="nucleotide sequence ID" value="NZ_JBFOCH010000003.1"/>
</dbReference>
<keyword evidence="3" id="KW-1185">Reference proteome</keyword>
<organism evidence="2 3">
    <name type="scientific">Mesorhizobium marinum</name>
    <dbReference type="NCBI Taxonomy" id="3228790"/>
    <lineage>
        <taxon>Bacteria</taxon>
        <taxon>Pseudomonadati</taxon>
        <taxon>Pseudomonadota</taxon>
        <taxon>Alphaproteobacteria</taxon>
        <taxon>Hyphomicrobiales</taxon>
        <taxon>Phyllobacteriaceae</taxon>
        <taxon>Mesorhizobium</taxon>
    </lineage>
</organism>
<reference evidence="2 3" key="1">
    <citation type="submission" date="2024-06" db="EMBL/GenBank/DDBJ databases">
        <authorList>
            <person name="Tuo L."/>
        </authorList>
    </citation>
    <scope>NUCLEOTIDE SEQUENCE [LARGE SCALE GENOMIC DNA]</scope>
    <source>
        <strain evidence="2 3">ZMM04-5</strain>
    </source>
</reference>
<dbReference type="InterPro" id="IPR035901">
    <property type="entry name" value="GIY-YIG_endonuc_sf"/>
</dbReference>
<evidence type="ECO:0000259" key="1">
    <source>
        <dbReference type="PROSITE" id="PS50164"/>
    </source>
</evidence>
<proteinExistence type="predicted"/>
<dbReference type="Gene3D" id="3.40.1440.10">
    <property type="entry name" value="GIY-YIG endonuclease"/>
    <property type="match status" value="1"/>
</dbReference>
<evidence type="ECO:0000313" key="2">
    <source>
        <dbReference type="EMBL" id="MEW9807026.1"/>
    </source>
</evidence>
<comment type="caution">
    <text evidence="2">The sequence shown here is derived from an EMBL/GenBank/DDBJ whole genome shotgun (WGS) entry which is preliminary data.</text>
</comment>